<feature type="domain" description="JmjC" evidence="4">
    <location>
        <begin position="529"/>
        <end position="671"/>
    </location>
</feature>
<name>A0A166PT81_9AGAM</name>
<dbReference type="STRING" id="436010.A0A166PT81"/>
<dbReference type="GO" id="GO:0000785">
    <property type="term" value="C:chromatin"/>
    <property type="evidence" value="ECO:0007669"/>
    <property type="project" value="TreeGrafter"/>
</dbReference>
<keyword evidence="3" id="KW-0539">Nucleus</keyword>
<dbReference type="OrthoDB" id="1667110at2759"/>
<evidence type="ECO:0000256" key="1">
    <source>
        <dbReference type="ARBA" id="ARBA00004123"/>
    </source>
</evidence>
<dbReference type="Pfam" id="PF02373">
    <property type="entry name" value="JmjC"/>
    <property type="match status" value="1"/>
</dbReference>
<keyword evidence="2" id="KW-0479">Metal-binding</keyword>
<dbReference type="GO" id="GO:0003712">
    <property type="term" value="F:transcription coregulator activity"/>
    <property type="evidence" value="ECO:0007669"/>
    <property type="project" value="TreeGrafter"/>
</dbReference>
<evidence type="ECO:0000256" key="2">
    <source>
        <dbReference type="ARBA" id="ARBA00022723"/>
    </source>
</evidence>
<evidence type="ECO:0000313" key="5">
    <source>
        <dbReference type="EMBL" id="KZP26423.1"/>
    </source>
</evidence>
<dbReference type="InterPro" id="IPR003347">
    <property type="entry name" value="JmjC_dom"/>
</dbReference>
<sequence>MLRSALARVHTLVIPTLQKLGAHQDSARQGIYPDDFGPQQLSNIPIAGVSTLTISVPSNIQHSAGRDICPDDSSPDQISRFRSPGSSATFQIPLARVSTLMISVLINFQDSAPRGKYRDDCMRPLLGTGVLHCAHQGIYPDEDPSSLSSSRRPSSPELVHEHFDARHYHGNLSAVEEKQHHQFKREGKEELEVRRGQEVYAHHAIMEHALPASITRLSATPFPPTLAIAITTDADSPLPSTTTPNVSGLCERDVWIQDMWGRLSLQSSSVVDERLNSTLSRLWNRKCEPAILQTLLYRIKPFFDVIMKGQLEYHASGDQFELIRRPRDLDDNDECDFCKTSLFSSSAMCRNCGIDKCMDCHSDWSSGLCQRAPACTKTEKPHSEIDFRLVTRFRPDEVADTKASLAAISAPHQIHWAPHGWLSDLTKSAFSSRATPEMLWTSFNKSNVCDHLLSAEDPYPILLTGASARLQLDWTPGRFASAFKGQRCTQKSYTDDSKSQTTLDNFVLTFDQAETRVESFKIQDWPPDEDMKTGAVYASLWYDIQKCIPAEDYLSPNGCLNLASYVPPGRGKPDLGLTVWLKAHGEKSTGSKHGSHIHQQETFLTNDNLAKLQRDTGIRPFIVSQIAGQMVIIPAGCAHQVSNQEDSIKVACDLIHPASVPTCVELTKEFRLENTDEEVEPWKRDILQIKLTTMYALQEIPRLLQGPSALTLERPTDVLSVHGVSKPNPTVSNLSEEKVKPTVNVRTVAVPFQCPWCEDKVYKVSNGIFNHIDLVHAWAETFSRSQRKKLLAKPAVKLNKELKAVSLR</sequence>
<organism evidence="5 6">
    <name type="scientific">Athelia psychrophila</name>
    <dbReference type="NCBI Taxonomy" id="1759441"/>
    <lineage>
        <taxon>Eukaryota</taxon>
        <taxon>Fungi</taxon>
        <taxon>Dikarya</taxon>
        <taxon>Basidiomycota</taxon>
        <taxon>Agaricomycotina</taxon>
        <taxon>Agaricomycetes</taxon>
        <taxon>Agaricomycetidae</taxon>
        <taxon>Atheliales</taxon>
        <taxon>Atheliaceae</taxon>
        <taxon>Athelia</taxon>
    </lineage>
</organism>
<evidence type="ECO:0000259" key="4">
    <source>
        <dbReference type="PROSITE" id="PS51184"/>
    </source>
</evidence>
<dbReference type="AlphaFoldDB" id="A0A166PT81"/>
<dbReference type="GO" id="GO:0046872">
    <property type="term" value="F:metal ion binding"/>
    <property type="evidence" value="ECO:0007669"/>
    <property type="project" value="UniProtKB-KW"/>
</dbReference>
<proteinExistence type="predicted"/>
<keyword evidence="6" id="KW-1185">Reference proteome</keyword>
<dbReference type="SMART" id="SM00558">
    <property type="entry name" value="JmjC"/>
    <property type="match status" value="1"/>
</dbReference>
<evidence type="ECO:0000313" key="6">
    <source>
        <dbReference type="Proteomes" id="UP000076532"/>
    </source>
</evidence>
<dbReference type="GO" id="GO:0031490">
    <property type="term" value="F:chromatin DNA binding"/>
    <property type="evidence" value="ECO:0007669"/>
    <property type="project" value="TreeGrafter"/>
</dbReference>
<protein>
    <recommendedName>
        <fullName evidence="4">JmjC domain-containing protein</fullName>
    </recommendedName>
</protein>
<dbReference type="PROSITE" id="PS51184">
    <property type="entry name" value="JMJC"/>
    <property type="match status" value="1"/>
</dbReference>
<dbReference type="PANTHER" id="PTHR12549">
    <property type="entry name" value="JMJC DOMAIN-CONTAINING HISTONE DEMETHYLATION PROTEIN"/>
    <property type="match status" value="1"/>
</dbReference>
<dbReference type="SUPFAM" id="SSF51197">
    <property type="entry name" value="Clavaminate synthase-like"/>
    <property type="match status" value="1"/>
</dbReference>
<evidence type="ECO:0000256" key="3">
    <source>
        <dbReference type="ARBA" id="ARBA00023242"/>
    </source>
</evidence>
<dbReference type="Proteomes" id="UP000076532">
    <property type="component" value="Unassembled WGS sequence"/>
</dbReference>
<dbReference type="PANTHER" id="PTHR12549:SF38">
    <property type="entry name" value="JMJC DOMAIN-CONTAINING HISTONE DEMETHYLASE 2, ISOFORM A"/>
    <property type="match status" value="1"/>
</dbReference>
<dbReference type="GO" id="GO:0006357">
    <property type="term" value="P:regulation of transcription by RNA polymerase II"/>
    <property type="evidence" value="ECO:0007669"/>
    <property type="project" value="TreeGrafter"/>
</dbReference>
<reference evidence="5 6" key="1">
    <citation type="journal article" date="2016" name="Mol. Biol. Evol.">
        <title>Comparative Genomics of Early-Diverging Mushroom-Forming Fungi Provides Insights into the Origins of Lignocellulose Decay Capabilities.</title>
        <authorList>
            <person name="Nagy L.G."/>
            <person name="Riley R."/>
            <person name="Tritt A."/>
            <person name="Adam C."/>
            <person name="Daum C."/>
            <person name="Floudas D."/>
            <person name="Sun H."/>
            <person name="Yadav J.S."/>
            <person name="Pangilinan J."/>
            <person name="Larsson K.H."/>
            <person name="Matsuura K."/>
            <person name="Barry K."/>
            <person name="Labutti K."/>
            <person name="Kuo R."/>
            <person name="Ohm R.A."/>
            <person name="Bhattacharya S.S."/>
            <person name="Shirouzu T."/>
            <person name="Yoshinaga Y."/>
            <person name="Martin F.M."/>
            <person name="Grigoriev I.V."/>
            <person name="Hibbett D.S."/>
        </authorList>
    </citation>
    <scope>NUCLEOTIDE SEQUENCE [LARGE SCALE GENOMIC DNA]</scope>
    <source>
        <strain evidence="5 6">CBS 109695</strain>
    </source>
</reference>
<dbReference type="EMBL" id="KV417514">
    <property type="protein sequence ID" value="KZP26423.1"/>
    <property type="molecule type" value="Genomic_DNA"/>
</dbReference>
<dbReference type="GO" id="GO:0032454">
    <property type="term" value="F:histone H3K9 demethylase activity"/>
    <property type="evidence" value="ECO:0007669"/>
    <property type="project" value="InterPro"/>
</dbReference>
<dbReference type="InterPro" id="IPR045109">
    <property type="entry name" value="LSDs-like"/>
</dbReference>
<comment type="subcellular location">
    <subcellularLocation>
        <location evidence="1">Nucleus</location>
    </subcellularLocation>
</comment>
<dbReference type="Gene3D" id="2.60.120.650">
    <property type="entry name" value="Cupin"/>
    <property type="match status" value="2"/>
</dbReference>
<accession>A0A166PT81</accession>
<gene>
    <name evidence="5" type="ORF">FIBSPDRAFT_887219</name>
</gene>
<dbReference type="GO" id="GO:0000118">
    <property type="term" value="C:histone deacetylase complex"/>
    <property type="evidence" value="ECO:0007669"/>
    <property type="project" value="TreeGrafter"/>
</dbReference>